<dbReference type="InterPro" id="IPR001604">
    <property type="entry name" value="Endo_G_ENPP1-like_dom"/>
</dbReference>
<dbReference type="SUPFAM" id="SSF54060">
    <property type="entry name" value="His-Me finger endonucleases"/>
    <property type="match status" value="1"/>
</dbReference>
<organism evidence="5 6">
    <name type="scientific">Lentzea tibetensis</name>
    <dbReference type="NCBI Taxonomy" id="2591470"/>
    <lineage>
        <taxon>Bacteria</taxon>
        <taxon>Bacillati</taxon>
        <taxon>Actinomycetota</taxon>
        <taxon>Actinomycetes</taxon>
        <taxon>Pseudonocardiales</taxon>
        <taxon>Pseudonocardiaceae</taxon>
        <taxon>Lentzea</taxon>
    </lineage>
</organism>
<dbReference type="SMART" id="SM00477">
    <property type="entry name" value="NUC"/>
    <property type="match status" value="1"/>
</dbReference>
<dbReference type="InterPro" id="IPR044929">
    <property type="entry name" value="DNA/RNA_non-sp_Endonuclease_sf"/>
</dbReference>
<dbReference type="Gene3D" id="3.40.570.10">
    <property type="entry name" value="Extracellular Endonuclease, subunit A"/>
    <property type="match status" value="1"/>
</dbReference>
<evidence type="ECO:0000313" key="6">
    <source>
        <dbReference type="Proteomes" id="UP000316639"/>
    </source>
</evidence>
<dbReference type="GO" id="GO:0016787">
    <property type="term" value="F:hydrolase activity"/>
    <property type="evidence" value="ECO:0007669"/>
    <property type="project" value="InterPro"/>
</dbReference>
<reference evidence="5 6" key="1">
    <citation type="submission" date="2019-07" db="EMBL/GenBank/DDBJ databases">
        <title>Lentzea xizangensis sp. nov., isolated from Qinghai-Tibetan Plateau Soils.</title>
        <authorList>
            <person name="Huang J."/>
        </authorList>
    </citation>
    <scope>NUCLEOTIDE SEQUENCE [LARGE SCALE GENOMIC DNA]</scope>
    <source>
        <strain evidence="5 6">FXJ1.1311</strain>
    </source>
</reference>
<keyword evidence="5" id="KW-0540">Nuclease</keyword>
<dbReference type="EMBL" id="VOBR01000013">
    <property type="protein sequence ID" value="TWP50347.1"/>
    <property type="molecule type" value="Genomic_DNA"/>
</dbReference>
<sequence>MTRTVLRTGYDSEFLGTPTGVPVLGDAAKADAVLLDGTEVIGYTHFSLAMCKSRKFAFWVAWNVDGGALKALSRSNIAFVKDPRVPEEFQAGDELYRDNRLDRGHLARRADLCWGPTADAKKANKDSFFFTNITPQMDDFNQSARQGLWGRLEDAVLADVDVDDLKISVYGGPIFHDDDRVFRGVKIPREFWKVIVFVRDGQLRASAFMLTQNLVLAEALDLDEFRVFQVAVTEIEQRCGFAFPDALHTADTAGVQLLDAADRPPLDSFDDINW</sequence>
<protein>
    <submittedName>
        <fullName evidence="5">DNA/RNA non-specific endonuclease</fullName>
    </submittedName>
</protein>
<dbReference type="InterPro" id="IPR020821">
    <property type="entry name" value="ENPP1-3/EXOG-like_nuc-like"/>
</dbReference>
<dbReference type="Proteomes" id="UP000316639">
    <property type="component" value="Unassembled WGS sequence"/>
</dbReference>
<feature type="active site" description="Proton acceptor" evidence="1">
    <location>
        <position position="105"/>
    </location>
</feature>
<dbReference type="PANTHER" id="PTHR13966">
    <property type="entry name" value="ENDONUCLEASE RELATED"/>
    <property type="match status" value="1"/>
</dbReference>
<dbReference type="SMART" id="SM00892">
    <property type="entry name" value="Endonuclease_NS"/>
    <property type="match status" value="1"/>
</dbReference>
<evidence type="ECO:0000256" key="2">
    <source>
        <dbReference type="PIRSR" id="PIRSR640255-2"/>
    </source>
</evidence>
<accession>A0A563ERM1</accession>
<dbReference type="PANTHER" id="PTHR13966:SF5">
    <property type="entry name" value="ENDONUCLEASE G, MITOCHONDRIAL"/>
    <property type="match status" value="1"/>
</dbReference>
<keyword evidence="6" id="KW-1185">Reference proteome</keyword>
<feature type="domain" description="DNA/RNA non-specific endonuclease/pyrophosphatase/phosphodiesterase" evidence="4">
    <location>
        <begin position="42"/>
        <end position="250"/>
    </location>
</feature>
<evidence type="ECO:0000313" key="5">
    <source>
        <dbReference type="EMBL" id="TWP50347.1"/>
    </source>
</evidence>
<dbReference type="InterPro" id="IPR044925">
    <property type="entry name" value="His-Me_finger_sf"/>
</dbReference>
<dbReference type="GO" id="GO:0004519">
    <property type="term" value="F:endonuclease activity"/>
    <property type="evidence" value="ECO:0007669"/>
    <property type="project" value="UniProtKB-KW"/>
</dbReference>
<evidence type="ECO:0000259" key="4">
    <source>
        <dbReference type="SMART" id="SM00892"/>
    </source>
</evidence>
<gene>
    <name evidence="5" type="ORF">FKR81_21885</name>
</gene>
<keyword evidence="5" id="KW-0255">Endonuclease</keyword>
<keyword evidence="2" id="KW-0479">Metal-binding</keyword>
<dbReference type="CDD" id="cd00091">
    <property type="entry name" value="NUC"/>
    <property type="match status" value="1"/>
</dbReference>
<feature type="domain" description="ENPP1-3/EXOG-like endonuclease/phosphodiesterase" evidence="3">
    <location>
        <begin position="43"/>
        <end position="250"/>
    </location>
</feature>
<dbReference type="InterPro" id="IPR040255">
    <property type="entry name" value="Non-specific_endonuclease"/>
</dbReference>
<dbReference type="GO" id="GO:0003676">
    <property type="term" value="F:nucleic acid binding"/>
    <property type="evidence" value="ECO:0007669"/>
    <property type="project" value="InterPro"/>
</dbReference>
<evidence type="ECO:0000256" key="1">
    <source>
        <dbReference type="PIRSR" id="PIRSR640255-1"/>
    </source>
</evidence>
<comment type="caution">
    <text evidence="5">The sequence shown here is derived from an EMBL/GenBank/DDBJ whole genome shotgun (WGS) entry which is preliminary data.</text>
</comment>
<proteinExistence type="predicted"/>
<dbReference type="AlphaFoldDB" id="A0A563ERM1"/>
<keyword evidence="5" id="KW-0378">Hydrolase</keyword>
<dbReference type="GO" id="GO:0046872">
    <property type="term" value="F:metal ion binding"/>
    <property type="evidence" value="ECO:0007669"/>
    <property type="project" value="UniProtKB-KW"/>
</dbReference>
<feature type="binding site" evidence="2">
    <location>
        <position position="141"/>
    </location>
    <ligand>
        <name>Mg(2+)</name>
        <dbReference type="ChEBI" id="CHEBI:18420"/>
        <note>catalytic</note>
    </ligand>
</feature>
<dbReference type="OrthoDB" id="104542at2"/>
<dbReference type="Pfam" id="PF01223">
    <property type="entry name" value="Endonuclease_NS"/>
    <property type="match status" value="1"/>
</dbReference>
<evidence type="ECO:0000259" key="3">
    <source>
        <dbReference type="SMART" id="SM00477"/>
    </source>
</evidence>
<dbReference type="RefSeq" id="WP_146353970.1">
    <property type="nucleotide sequence ID" value="NZ_VOBR01000013.1"/>
</dbReference>
<name>A0A563ERM1_9PSEU</name>